<evidence type="ECO:0000259" key="2">
    <source>
        <dbReference type="Pfam" id="PF13546"/>
    </source>
</evidence>
<comment type="caution">
    <text evidence="3">The sequence shown here is derived from an EMBL/GenBank/DDBJ whole genome shotgun (WGS) entry which is preliminary data.</text>
</comment>
<sequence length="246" mass="25136">MMCRCPKAAGCRPGWPFRAAGHWANPHAHLRTALSERGLDYVLAVGSEVSAHPFEAEPVAPARNEAIGCRPQPRRRHPAPSVAALAAGLGQEAFTPSRGGTAQAGSRAPASPPCVCAPPAKQSSAAVTQPPACLLPLGEPLLVGEALMLPEGLAEGLAEGVAVCEGELGRPLEVREGGFAFTGGGATVVAAGGRETGDSLRVAVGRGRRLPSTFRSRTPFRPGCVVTRSDEAGASVPRTPSSSGDD</sequence>
<accession>A0A4D4LIB3</accession>
<feature type="domain" description="Transposase IS701-like DDE" evidence="2">
    <location>
        <begin position="28"/>
        <end position="96"/>
    </location>
</feature>
<dbReference type="AlphaFoldDB" id="A0A4D4LIB3"/>
<evidence type="ECO:0000313" key="3">
    <source>
        <dbReference type="EMBL" id="GDY61082.1"/>
    </source>
</evidence>
<reference evidence="3 4" key="1">
    <citation type="submission" date="2019-04" db="EMBL/GenBank/DDBJ databases">
        <title>Draft genome sequences of Streptomyces avermitilis NBRC 14893.</title>
        <authorList>
            <person name="Komaki H."/>
            <person name="Tamura T."/>
            <person name="Hosoyama A."/>
        </authorList>
    </citation>
    <scope>NUCLEOTIDE SEQUENCE [LARGE SCALE GENOMIC DNA]</scope>
    <source>
        <strain evidence="3 4">NBRC 14893</strain>
    </source>
</reference>
<dbReference type="EMBL" id="BJHX01000001">
    <property type="protein sequence ID" value="GDY61082.1"/>
    <property type="molecule type" value="Genomic_DNA"/>
</dbReference>
<evidence type="ECO:0000256" key="1">
    <source>
        <dbReference type="SAM" id="MobiDB-lite"/>
    </source>
</evidence>
<evidence type="ECO:0000313" key="4">
    <source>
        <dbReference type="Proteomes" id="UP000302139"/>
    </source>
</evidence>
<name>A0A4D4LIB3_STRAX</name>
<protein>
    <recommendedName>
        <fullName evidence="2">Transposase IS701-like DDE domain-containing protein</fullName>
    </recommendedName>
</protein>
<dbReference type="InterPro" id="IPR038721">
    <property type="entry name" value="IS701-like_DDE_dom"/>
</dbReference>
<dbReference type="Pfam" id="PF13546">
    <property type="entry name" value="DDE_5"/>
    <property type="match status" value="1"/>
</dbReference>
<dbReference type="Proteomes" id="UP000302139">
    <property type="component" value="Unassembled WGS sequence"/>
</dbReference>
<dbReference type="RefSeq" id="WP_308689914.1">
    <property type="nucleotide sequence ID" value="NZ_BJHZ01000001.1"/>
</dbReference>
<organism evidence="3 4">
    <name type="scientific">Streptomyces avermitilis</name>
    <dbReference type="NCBI Taxonomy" id="33903"/>
    <lineage>
        <taxon>Bacteria</taxon>
        <taxon>Bacillati</taxon>
        <taxon>Actinomycetota</taxon>
        <taxon>Actinomycetes</taxon>
        <taxon>Kitasatosporales</taxon>
        <taxon>Streptomycetaceae</taxon>
        <taxon>Streptomyces</taxon>
    </lineage>
</organism>
<gene>
    <name evidence="3" type="ORF">SAV14893_004750</name>
</gene>
<feature type="region of interest" description="Disordered" evidence="1">
    <location>
        <begin position="212"/>
        <end position="246"/>
    </location>
</feature>
<proteinExistence type="predicted"/>